<evidence type="ECO:0000259" key="1">
    <source>
        <dbReference type="Pfam" id="PF05170"/>
    </source>
</evidence>
<accession>A0A7X4HH15</accession>
<dbReference type="RefSeq" id="WP_161075389.1">
    <property type="nucleotide sequence ID" value="NZ_WWCU01000055.1"/>
</dbReference>
<gene>
    <name evidence="2" type="ORF">GTP77_27765</name>
</gene>
<dbReference type="InterPro" id="IPR007844">
    <property type="entry name" value="AsmA"/>
</dbReference>
<dbReference type="PANTHER" id="PTHR30441">
    <property type="entry name" value="DUF748 DOMAIN-CONTAINING PROTEIN"/>
    <property type="match status" value="1"/>
</dbReference>
<proteinExistence type="predicted"/>
<dbReference type="InterPro" id="IPR052894">
    <property type="entry name" value="AsmA-related"/>
</dbReference>
<sequence>MPMPRKTKIALAIGATVLAVPAVALVVLLNYDWNRARPWLSEKTSEAIGRPFAIKGNLALTWEKQIVPERERSWRDHLPWPHLVARDVHLGNPAGMEPAEMASVGEFSFSLNPFALLGKEISIPVLRFETPSVLLQRGEDGRNNWTFDKKDKPSPWRLDLQRVVFTKGTVHYKDALAKADATAEIDTINADPLYGVSWKLKGQWRGAPVSGGGKAGAVLSLQQQTAPYPIAADVNLGGTRIAVEGTLTKPAALAALDMKLTLSAPSMARLYALTGIVLPETPPFTTSGHLSATLGKDSGHYTYDKFTGKVGSSDISGHMEYQQKQPRGYLSGNVHSRLLQFADLGPLVGADSNASKEARGLPAVQPSGKVLPVEKFRTERWTSIDADVKFKADRIVREHQLPIAKLETDIHLKDGVLALTPLNFDWAGGTLASNVKLDGSGRTDKNAIRAELKATARHLKLKELFPTLDGLKASVGEINGDASLSATGDSVATLLAGSNGELKALINQGSISKLLLEQMGLNLGNVVLTKLSGDKQVKLNCMAADFAVTKGLAQTREFIIDTDDAVINVNGSVNLASEQLNLTLKPDSKGLRIITLRSPLYVTGTFKQPDVSVDKGVLALKAGGALALAVAAAPVAALLPLINTGPGKDSECGKLLAQARVKPVAPPPGKTLKGKPVRKQ</sequence>
<dbReference type="Proteomes" id="UP000450676">
    <property type="component" value="Unassembled WGS sequence"/>
</dbReference>
<dbReference type="PANTHER" id="PTHR30441:SF9">
    <property type="entry name" value="ASMA FAMILY PROTEIN YHJG"/>
    <property type="match status" value="1"/>
</dbReference>
<feature type="domain" description="AsmA" evidence="1">
    <location>
        <begin position="3"/>
        <end position="179"/>
    </location>
</feature>
<keyword evidence="3" id="KW-1185">Reference proteome</keyword>
<protein>
    <submittedName>
        <fullName evidence="2">AsmA family protein</fullName>
    </submittedName>
</protein>
<organism evidence="2 3">
    <name type="scientific">Pseudoduganella aquatica</name>
    <dbReference type="NCBI Taxonomy" id="2660641"/>
    <lineage>
        <taxon>Bacteria</taxon>
        <taxon>Pseudomonadati</taxon>
        <taxon>Pseudomonadota</taxon>
        <taxon>Betaproteobacteria</taxon>
        <taxon>Burkholderiales</taxon>
        <taxon>Oxalobacteraceae</taxon>
        <taxon>Telluria group</taxon>
        <taxon>Pseudoduganella</taxon>
    </lineage>
</organism>
<reference evidence="2 3" key="1">
    <citation type="submission" date="2019-12" db="EMBL/GenBank/DDBJ databases">
        <title>Novel species isolated from a subtropical stream in China.</title>
        <authorList>
            <person name="Lu H."/>
        </authorList>
    </citation>
    <scope>NUCLEOTIDE SEQUENCE [LARGE SCALE GENOMIC DNA]</scope>
    <source>
        <strain evidence="2 3">FT127W</strain>
    </source>
</reference>
<name>A0A7X4HH15_9BURK</name>
<dbReference type="Pfam" id="PF05170">
    <property type="entry name" value="AsmA"/>
    <property type="match status" value="2"/>
</dbReference>
<dbReference type="EMBL" id="WWCU01000055">
    <property type="protein sequence ID" value="MYN11121.1"/>
    <property type="molecule type" value="Genomic_DNA"/>
</dbReference>
<evidence type="ECO:0000313" key="2">
    <source>
        <dbReference type="EMBL" id="MYN11121.1"/>
    </source>
</evidence>
<dbReference type="GO" id="GO:0090313">
    <property type="term" value="P:regulation of protein targeting to membrane"/>
    <property type="evidence" value="ECO:0007669"/>
    <property type="project" value="TreeGrafter"/>
</dbReference>
<feature type="domain" description="AsmA" evidence="1">
    <location>
        <begin position="193"/>
        <end position="557"/>
    </location>
</feature>
<comment type="caution">
    <text evidence="2">The sequence shown here is derived from an EMBL/GenBank/DDBJ whole genome shotgun (WGS) entry which is preliminary data.</text>
</comment>
<dbReference type="GO" id="GO:0005886">
    <property type="term" value="C:plasma membrane"/>
    <property type="evidence" value="ECO:0007669"/>
    <property type="project" value="TreeGrafter"/>
</dbReference>
<dbReference type="AlphaFoldDB" id="A0A7X4HH15"/>
<evidence type="ECO:0000313" key="3">
    <source>
        <dbReference type="Proteomes" id="UP000450676"/>
    </source>
</evidence>